<dbReference type="PANTHER" id="PTHR30614">
    <property type="entry name" value="MEMBRANE COMPONENT OF AMINO ACID ABC TRANSPORTER"/>
    <property type="match status" value="1"/>
</dbReference>
<proteinExistence type="inferred from homology"/>
<dbReference type="RefSeq" id="WP_134520578.1">
    <property type="nucleotide sequence ID" value="NZ_SOHE01000069.1"/>
</dbReference>
<dbReference type="GO" id="GO:0043190">
    <property type="term" value="C:ATP-binding cassette (ABC) transporter complex"/>
    <property type="evidence" value="ECO:0007669"/>
    <property type="project" value="InterPro"/>
</dbReference>
<keyword evidence="6 8" id="KW-1133">Transmembrane helix</keyword>
<dbReference type="InterPro" id="IPR043429">
    <property type="entry name" value="ArtM/GltK/GlnP/TcyL/YhdX-like"/>
</dbReference>
<comment type="subcellular location">
    <subcellularLocation>
        <location evidence="1 8">Cell membrane</location>
        <topology evidence="1 8">Multi-pass membrane protein</topology>
    </subcellularLocation>
</comment>
<dbReference type="Proteomes" id="UP000297447">
    <property type="component" value="Unassembled WGS sequence"/>
</dbReference>
<dbReference type="GO" id="GO:0022857">
    <property type="term" value="F:transmembrane transporter activity"/>
    <property type="evidence" value="ECO:0007669"/>
    <property type="project" value="InterPro"/>
</dbReference>
<keyword evidence="5" id="KW-0029">Amino-acid transport</keyword>
<comment type="similarity">
    <text evidence="8">Belongs to the binding-protein-dependent transport system permease family.</text>
</comment>
<feature type="transmembrane region" description="Helical" evidence="8">
    <location>
        <begin position="86"/>
        <end position="105"/>
    </location>
</feature>
<organism evidence="10 11">
    <name type="scientific">Cryobacterium frigoriphilum</name>
    <dbReference type="NCBI Taxonomy" id="1259150"/>
    <lineage>
        <taxon>Bacteria</taxon>
        <taxon>Bacillati</taxon>
        <taxon>Actinomycetota</taxon>
        <taxon>Actinomycetes</taxon>
        <taxon>Micrococcales</taxon>
        <taxon>Microbacteriaceae</taxon>
        <taxon>Cryobacterium</taxon>
    </lineage>
</organism>
<dbReference type="GO" id="GO:0006865">
    <property type="term" value="P:amino acid transport"/>
    <property type="evidence" value="ECO:0007669"/>
    <property type="project" value="UniProtKB-KW"/>
</dbReference>
<dbReference type="NCBIfam" id="TIGR01726">
    <property type="entry name" value="HEQRo_perm_3TM"/>
    <property type="match status" value="1"/>
</dbReference>
<comment type="caution">
    <text evidence="10">The sequence shown here is derived from an EMBL/GenBank/DDBJ whole genome shotgun (WGS) entry which is preliminary data.</text>
</comment>
<evidence type="ECO:0000259" key="9">
    <source>
        <dbReference type="PROSITE" id="PS50928"/>
    </source>
</evidence>
<sequence>MTSVIDYTELFLTAVVYTIALSVMSIIGGTLVGVVFGFLSARRLEAPHWFRAARVFIDIYVRIFRSVPPLVLMFLLYFGVSAAMNLSISMTAAVVLALTLFVGAYQSENIRAGVESVPRGQAEASAALGLGIFSRMRYVEARPTFAVALPSMVGQWVVTIKDTSLASGIGVVEATTIALTVRQATGETWLVFLVLGVTYFLINRGVALLGSVLEKRISRSTSRAQSRAALV</sequence>
<evidence type="ECO:0000256" key="3">
    <source>
        <dbReference type="ARBA" id="ARBA00022475"/>
    </source>
</evidence>
<dbReference type="EMBL" id="SOHE01000069">
    <property type="protein sequence ID" value="TFD46902.1"/>
    <property type="molecule type" value="Genomic_DNA"/>
</dbReference>
<reference evidence="10 11" key="1">
    <citation type="submission" date="2019-03" db="EMBL/GenBank/DDBJ databases">
        <title>Genomics of glacier-inhabiting Cryobacterium strains.</title>
        <authorList>
            <person name="Liu Q."/>
            <person name="Xin Y.-H."/>
        </authorList>
    </citation>
    <scope>NUCLEOTIDE SEQUENCE [LARGE SCALE GENOMIC DNA]</scope>
    <source>
        <strain evidence="10 11">Hh14</strain>
    </source>
</reference>
<evidence type="ECO:0000256" key="2">
    <source>
        <dbReference type="ARBA" id="ARBA00022448"/>
    </source>
</evidence>
<dbReference type="Gene3D" id="1.10.3720.10">
    <property type="entry name" value="MetI-like"/>
    <property type="match status" value="1"/>
</dbReference>
<dbReference type="PANTHER" id="PTHR30614:SF0">
    <property type="entry name" value="L-CYSTINE TRANSPORT SYSTEM PERMEASE PROTEIN TCYL"/>
    <property type="match status" value="1"/>
</dbReference>
<evidence type="ECO:0000256" key="6">
    <source>
        <dbReference type="ARBA" id="ARBA00022989"/>
    </source>
</evidence>
<keyword evidence="3" id="KW-1003">Cell membrane</keyword>
<feature type="transmembrane region" description="Helical" evidence="8">
    <location>
        <begin position="59"/>
        <end position="80"/>
    </location>
</feature>
<dbReference type="Pfam" id="PF00528">
    <property type="entry name" value="BPD_transp_1"/>
    <property type="match status" value="1"/>
</dbReference>
<feature type="transmembrane region" description="Helical" evidence="8">
    <location>
        <begin position="15"/>
        <end position="39"/>
    </location>
</feature>
<protein>
    <submittedName>
        <fullName evidence="10">Amino acid ABC transporter permease</fullName>
    </submittedName>
</protein>
<keyword evidence="2 8" id="KW-0813">Transport</keyword>
<accession>A0A4R8ZV49</accession>
<evidence type="ECO:0000256" key="5">
    <source>
        <dbReference type="ARBA" id="ARBA00022970"/>
    </source>
</evidence>
<keyword evidence="11" id="KW-1185">Reference proteome</keyword>
<dbReference type="AlphaFoldDB" id="A0A4R8ZV49"/>
<evidence type="ECO:0000313" key="10">
    <source>
        <dbReference type="EMBL" id="TFD46902.1"/>
    </source>
</evidence>
<keyword evidence="7 8" id="KW-0472">Membrane</keyword>
<evidence type="ECO:0000256" key="8">
    <source>
        <dbReference type="RuleBase" id="RU363032"/>
    </source>
</evidence>
<dbReference type="PROSITE" id="PS50928">
    <property type="entry name" value="ABC_TM1"/>
    <property type="match status" value="1"/>
</dbReference>
<dbReference type="InterPro" id="IPR035906">
    <property type="entry name" value="MetI-like_sf"/>
</dbReference>
<dbReference type="CDD" id="cd06261">
    <property type="entry name" value="TM_PBP2"/>
    <property type="match status" value="1"/>
</dbReference>
<evidence type="ECO:0000256" key="7">
    <source>
        <dbReference type="ARBA" id="ARBA00023136"/>
    </source>
</evidence>
<dbReference type="InterPro" id="IPR000515">
    <property type="entry name" value="MetI-like"/>
</dbReference>
<dbReference type="InterPro" id="IPR010065">
    <property type="entry name" value="AA_ABC_transptr_permease_3TM"/>
</dbReference>
<keyword evidence="4 8" id="KW-0812">Transmembrane</keyword>
<dbReference type="SUPFAM" id="SSF161098">
    <property type="entry name" value="MetI-like"/>
    <property type="match status" value="1"/>
</dbReference>
<dbReference type="OrthoDB" id="4543034at2"/>
<evidence type="ECO:0000256" key="1">
    <source>
        <dbReference type="ARBA" id="ARBA00004651"/>
    </source>
</evidence>
<name>A0A4R8ZV49_9MICO</name>
<evidence type="ECO:0000256" key="4">
    <source>
        <dbReference type="ARBA" id="ARBA00022692"/>
    </source>
</evidence>
<feature type="domain" description="ABC transmembrane type-1" evidence="9">
    <location>
        <begin position="15"/>
        <end position="210"/>
    </location>
</feature>
<evidence type="ECO:0000313" key="11">
    <source>
        <dbReference type="Proteomes" id="UP000297447"/>
    </source>
</evidence>
<feature type="transmembrane region" description="Helical" evidence="8">
    <location>
        <begin position="189"/>
        <end position="213"/>
    </location>
</feature>
<gene>
    <name evidence="10" type="ORF">E3T55_16135</name>
</gene>